<dbReference type="EMBL" id="JAAIIJ010000039">
    <property type="protein sequence ID" value="NMN02835.1"/>
    <property type="molecule type" value="Genomic_DNA"/>
</dbReference>
<dbReference type="InterPro" id="IPR018874">
    <property type="entry name" value="Phage_Mx8_p63_C"/>
</dbReference>
<comment type="caution">
    <text evidence="2">The sequence shown here is derived from an EMBL/GenBank/DDBJ whole genome shotgun (WGS) entry which is preliminary data.</text>
</comment>
<proteinExistence type="predicted"/>
<sequence>MNERKSGETAEYSGHLNIGDDIDIPCGVMGDGTRLLSERAVTRALGGKRGGSHWLRQKEGNRMPVYASAGNLQPFIHGGLAYKLVNHRLWRAKGQGGFGAYGIEAEALPEICEVYMRARHAGVLLPSQEHIAEQADILMAALAKVGIVALVDEATGYQSVRQRDELQKLLSKYIAEELQPWAKRFPDEFYTQLFRLRGWDYQTLGAGGKKPRLVGKLTNDIIYERMPRGVLDELKRKNPPDDSGRRRYKHHQFLTEDIGDDHLALQISNSIALMKASRSWGEFNRLLDRVYPKYGSQQGELDLED</sequence>
<keyword evidence="3" id="KW-1185">Reference proteome</keyword>
<name>A0ABX1SYC8_9BIFI</name>
<accession>A0ABX1SYC8</accession>
<dbReference type="RefSeq" id="WP_172147239.1">
    <property type="nucleotide sequence ID" value="NZ_JAAIIJ010000039.1"/>
</dbReference>
<evidence type="ECO:0000313" key="3">
    <source>
        <dbReference type="Proteomes" id="UP000553756"/>
    </source>
</evidence>
<dbReference type="Proteomes" id="UP000553756">
    <property type="component" value="Unassembled WGS sequence"/>
</dbReference>
<organism evidence="2 3">
    <name type="scientific">Bifidobacterium panos</name>
    <dbReference type="NCBI Taxonomy" id="2675321"/>
    <lineage>
        <taxon>Bacteria</taxon>
        <taxon>Bacillati</taxon>
        <taxon>Actinomycetota</taxon>
        <taxon>Actinomycetes</taxon>
        <taxon>Bifidobacteriales</taxon>
        <taxon>Bifidobacteriaceae</taxon>
        <taxon>Bifidobacterium</taxon>
    </lineage>
</organism>
<dbReference type="Pfam" id="PF10546">
    <property type="entry name" value="P63C"/>
    <property type="match status" value="1"/>
</dbReference>
<reference evidence="2 3" key="1">
    <citation type="submission" date="2020-02" db="EMBL/GenBank/DDBJ databases">
        <title>Characterization of phylogenetic diversity of novel bifidobacterial species isolated in Czech ZOOs.</title>
        <authorList>
            <person name="Lugli G.A."/>
            <person name="Vera N.B."/>
            <person name="Ventura M."/>
        </authorList>
    </citation>
    <scope>NUCLEOTIDE SEQUENCE [LARGE SCALE GENOMIC DNA]</scope>
    <source>
        <strain evidence="2 3">DSM 109963</strain>
    </source>
</reference>
<evidence type="ECO:0000259" key="1">
    <source>
        <dbReference type="Pfam" id="PF10546"/>
    </source>
</evidence>
<feature type="domain" description="Bacteriophage Mx8 p63 C-terminal" evidence="1">
    <location>
        <begin position="169"/>
        <end position="263"/>
    </location>
</feature>
<protein>
    <submittedName>
        <fullName evidence="2">Phage protein</fullName>
    </submittedName>
</protein>
<gene>
    <name evidence="2" type="ORF">G1C94_1457</name>
</gene>
<evidence type="ECO:0000313" key="2">
    <source>
        <dbReference type="EMBL" id="NMN02835.1"/>
    </source>
</evidence>